<gene>
    <name evidence="3" type="primary">PLEST002723</name>
    <name evidence="3" type="ORF">PLESTB_001241300</name>
</gene>
<feature type="chain" id="PRO_5040838698" evidence="2">
    <location>
        <begin position="16"/>
        <end position="244"/>
    </location>
</feature>
<feature type="region of interest" description="Disordered" evidence="1">
    <location>
        <begin position="19"/>
        <end position="39"/>
    </location>
</feature>
<dbReference type="EMBL" id="BRXU01000019">
    <property type="protein sequence ID" value="GLC57568.1"/>
    <property type="molecule type" value="Genomic_DNA"/>
</dbReference>
<evidence type="ECO:0000256" key="2">
    <source>
        <dbReference type="SAM" id="SignalP"/>
    </source>
</evidence>
<feature type="region of interest" description="Disordered" evidence="1">
    <location>
        <begin position="212"/>
        <end position="231"/>
    </location>
</feature>
<keyword evidence="2" id="KW-0732">Signal</keyword>
<reference evidence="3 4" key="1">
    <citation type="journal article" date="2023" name="Commun. Biol.">
        <title>Reorganization of the ancestral sex-determining regions during the evolution of trioecy in Pleodorina starrii.</title>
        <authorList>
            <person name="Takahashi K."/>
            <person name="Suzuki S."/>
            <person name="Kawai-Toyooka H."/>
            <person name="Yamamoto K."/>
            <person name="Hamaji T."/>
            <person name="Ootsuki R."/>
            <person name="Yamaguchi H."/>
            <person name="Kawachi M."/>
            <person name="Higashiyama T."/>
            <person name="Nozaki H."/>
        </authorList>
    </citation>
    <scope>NUCLEOTIDE SEQUENCE [LARGE SCALE GENOMIC DNA]</scope>
    <source>
        <strain evidence="3 4">NIES-4479</strain>
    </source>
</reference>
<dbReference type="AlphaFoldDB" id="A0A9W6F5S7"/>
<protein>
    <submittedName>
        <fullName evidence="3">Uncharacterized protein</fullName>
    </submittedName>
</protein>
<evidence type="ECO:0000313" key="3">
    <source>
        <dbReference type="EMBL" id="GLC57568.1"/>
    </source>
</evidence>
<comment type="caution">
    <text evidence="3">The sequence shown here is derived from an EMBL/GenBank/DDBJ whole genome shotgun (WGS) entry which is preliminary data.</text>
</comment>
<evidence type="ECO:0000313" key="4">
    <source>
        <dbReference type="Proteomes" id="UP001165080"/>
    </source>
</evidence>
<evidence type="ECO:0000256" key="1">
    <source>
        <dbReference type="SAM" id="MobiDB-lite"/>
    </source>
</evidence>
<name>A0A9W6F5S7_9CHLO</name>
<keyword evidence="4" id="KW-1185">Reference proteome</keyword>
<proteinExistence type="predicted"/>
<accession>A0A9W6F5S7</accession>
<organism evidence="3 4">
    <name type="scientific">Pleodorina starrii</name>
    <dbReference type="NCBI Taxonomy" id="330485"/>
    <lineage>
        <taxon>Eukaryota</taxon>
        <taxon>Viridiplantae</taxon>
        <taxon>Chlorophyta</taxon>
        <taxon>core chlorophytes</taxon>
        <taxon>Chlorophyceae</taxon>
        <taxon>CS clade</taxon>
        <taxon>Chlamydomonadales</taxon>
        <taxon>Volvocaceae</taxon>
        <taxon>Pleodorina</taxon>
    </lineage>
</organism>
<feature type="signal peptide" evidence="2">
    <location>
        <begin position="1"/>
        <end position="15"/>
    </location>
</feature>
<feature type="compositionally biased region" description="Low complexity" evidence="1">
    <location>
        <begin position="19"/>
        <end position="32"/>
    </location>
</feature>
<dbReference type="Proteomes" id="UP001165080">
    <property type="component" value="Unassembled WGS sequence"/>
</dbReference>
<sequence length="244" mass="24358">MSGACGLLALAWCEAATTPAGASASGRSARPGARGGGGEEAFERWMRGLPGKPGPVGAPAGWAPAAAGDGPTRVAPPLAGEAARPGVASRDAQRRICFPVLGAGRHPPQPPTIPLAPRLPPPSAALLQRRSSSMPAGAPPLAPHPWSQGPRGLAPEEGIRAWQARRAYGPSAGGASSVGVDWRIEDPPADAWGYEEACGPYDGPGGLPWVAGAAAGSEHPPPLAGPLPVAEEAPWRLLGGAASG</sequence>